<feature type="domain" description="Winged helix DNA-binding" evidence="2">
    <location>
        <begin position="189"/>
        <end position="267"/>
    </location>
</feature>
<gene>
    <name evidence="3" type="ORF">E1O70_01480</name>
</gene>
<comment type="caution">
    <text evidence="3">The sequence shown here is derived from an EMBL/GenBank/DDBJ whole genome shotgun (WGS) entry which is preliminary data.</text>
</comment>
<dbReference type="InterPro" id="IPR036388">
    <property type="entry name" value="WH-like_DNA-bd_sf"/>
</dbReference>
<feature type="compositionally biased region" description="Basic residues" evidence="1">
    <location>
        <begin position="95"/>
        <end position="122"/>
    </location>
</feature>
<reference evidence="3 4" key="1">
    <citation type="submission" date="2019-03" db="EMBL/GenBank/DDBJ databases">
        <title>Cellulosimicrobium funkei JCM14302 Assembly.</title>
        <authorList>
            <person name="Dou T."/>
        </authorList>
    </citation>
    <scope>NUCLEOTIDE SEQUENCE [LARGE SCALE GENOMIC DNA]</scope>
    <source>
        <strain evidence="3 4">JCM 14302</strain>
    </source>
</reference>
<evidence type="ECO:0000313" key="4">
    <source>
        <dbReference type="Proteomes" id="UP000298003"/>
    </source>
</evidence>
<dbReference type="PANTHER" id="PTHR37318">
    <property type="entry name" value="BSL7504 PROTEIN"/>
    <property type="match status" value="1"/>
</dbReference>
<evidence type="ECO:0000313" key="3">
    <source>
        <dbReference type="EMBL" id="TFF17481.1"/>
    </source>
</evidence>
<feature type="compositionally biased region" description="Basic and acidic residues" evidence="1">
    <location>
        <begin position="52"/>
        <end position="63"/>
    </location>
</feature>
<dbReference type="Proteomes" id="UP000298003">
    <property type="component" value="Unassembled WGS sequence"/>
</dbReference>
<protein>
    <submittedName>
        <fullName evidence="3">Transcriptional regulator</fullName>
    </submittedName>
</protein>
<feature type="compositionally biased region" description="Basic residues" evidence="1">
    <location>
        <begin position="64"/>
        <end position="88"/>
    </location>
</feature>
<accession>A0A4Y8R785</accession>
<name>A0A4Y8R785_9MICO</name>
<keyword evidence="4" id="KW-1185">Reference proteome</keyword>
<dbReference type="AlphaFoldDB" id="A0A4Y8R785"/>
<dbReference type="Gene3D" id="1.10.10.10">
    <property type="entry name" value="Winged helix-like DNA-binding domain superfamily/Winged helix DNA-binding domain"/>
    <property type="match status" value="1"/>
</dbReference>
<sequence>MESRCFDGIHEHRRHDLLGAPRRGSRSRPCRPPRRRHPGARVAVGPALPDGVGRRERRAGARDRARRPRRLRRRHGGLGRDRHRRRHVGGAAGRPGRRHATPDRRRRRVLGRGLRGRARRRAGGVARLRRVLGARGARERRPAARRGVAARPAGRGGDGVTTHRPTTGDGSAVDHHPRHTLDEVIHSPVRLSVVAALSGVEKADFRTLRDTIELSDSTLSKQLTVLEDAGYVEISKERAGRRTRTWVRLTPAGAAALRAHLDALRAIAEVALPPADA</sequence>
<evidence type="ECO:0000256" key="1">
    <source>
        <dbReference type="SAM" id="MobiDB-lite"/>
    </source>
</evidence>
<organism evidence="3 4">
    <name type="scientific">Cellulosimicrobium funkei</name>
    <dbReference type="NCBI Taxonomy" id="264251"/>
    <lineage>
        <taxon>Bacteria</taxon>
        <taxon>Bacillati</taxon>
        <taxon>Actinomycetota</taxon>
        <taxon>Actinomycetes</taxon>
        <taxon>Micrococcales</taxon>
        <taxon>Promicromonosporaceae</taxon>
        <taxon>Cellulosimicrobium</taxon>
    </lineage>
</organism>
<dbReference type="PANTHER" id="PTHR37318:SF1">
    <property type="entry name" value="BSL7504 PROTEIN"/>
    <property type="match status" value="1"/>
</dbReference>
<proteinExistence type="predicted"/>
<dbReference type="SUPFAM" id="SSF46785">
    <property type="entry name" value="Winged helix' DNA-binding domain"/>
    <property type="match status" value="1"/>
</dbReference>
<dbReference type="InterPro" id="IPR036390">
    <property type="entry name" value="WH_DNA-bd_sf"/>
</dbReference>
<feature type="compositionally biased region" description="Basic residues" evidence="1">
    <location>
        <begin position="23"/>
        <end position="39"/>
    </location>
</feature>
<dbReference type="InterPro" id="IPR027395">
    <property type="entry name" value="WH_DNA-bd_dom"/>
</dbReference>
<feature type="region of interest" description="Disordered" evidence="1">
    <location>
        <begin position="16"/>
        <end position="122"/>
    </location>
</feature>
<evidence type="ECO:0000259" key="2">
    <source>
        <dbReference type="Pfam" id="PF13601"/>
    </source>
</evidence>
<dbReference type="EMBL" id="SOZH01000001">
    <property type="protein sequence ID" value="TFF17481.1"/>
    <property type="molecule type" value="Genomic_DNA"/>
</dbReference>
<dbReference type="Pfam" id="PF13601">
    <property type="entry name" value="HTH_34"/>
    <property type="match status" value="1"/>
</dbReference>
<feature type="region of interest" description="Disordered" evidence="1">
    <location>
        <begin position="136"/>
        <end position="175"/>
    </location>
</feature>